<proteinExistence type="predicted"/>
<organism evidence="1 2">
    <name type="scientific">Listeria monocytogenes</name>
    <dbReference type="NCBI Taxonomy" id="1639"/>
    <lineage>
        <taxon>Bacteria</taxon>
        <taxon>Bacillati</taxon>
        <taxon>Bacillota</taxon>
        <taxon>Bacilli</taxon>
        <taxon>Bacillales</taxon>
        <taxon>Listeriaceae</taxon>
        <taxon>Listeria</taxon>
    </lineage>
</organism>
<name>A0A823DK62_LISMN</name>
<reference evidence="1 2" key="1">
    <citation type="submission" date="2018-06" db="EMBL/GenBank/DDBJ databases">
        <authorList>
            <consortium name="GenomeTrakr: Next Generation Sequencing Network for Food Pathogen Tracability"/>
        </authorList>
    </citation>
    <scope>NUCLEOTIDE SEQUENCE [LARGE SCALE GENOMIC DNA]</scope>
    <source>
        <strain evidence="1 2">FDA00008584</strain>
    </source>
</reference>
<sequence>MEEKQSMIEYQMQLDELKMNTALVFESIEFQTKVMKKQYNEALKQGFSEEQALKIAIEKN</sequence>
<evidence type="ECO:0000313" key="1">
    <source>
        <dbReference type="EMBL" id="EAD1186128.1"/>
    </source>
</evidence>
<dbReference type="EMBL" id="AAALRN010000007">
    <property type="protein sequence ID" value="EAD1186128.1"/>
    <property type="molecule type" value="Genomic_DNA"/>
</dbReference>
<dbReference type="Proteomes" id="UP000403352">
    <property type="component" value="Unassembled WGS sequence"/>
</dbReference>
<protein>
    <submittedName>
        <fullName evidence="1">Uncharacterized protein</fullName>
    </submittedName>
</protein>
<dbReference type="AlphaFoldDB" id="A0A823DK62"/>
<accession>A0A823DK62</accession>
<gene>
    <name evidence="1" type="ORF">QD52_13655</name>
</gene>
<evidence type="ECO:0000313" key="2">
    <source>
        <dbReference type="Proteomes" id="UP000403352"/>
    </source>
</evidence>
<comment type="caution">
    <text evidence="1">The sequence shown here is derived from an EMBL/GenBank/DDBJ whole genome shotgun (WGS) entry which is preliminary data.</text>
</comment>